<reference evidence="3" key="1">
    <citation type="journal article" date="2019" name="Int. J. Syst. Evol. Microbiol.">
        <title>The Global Catalogue of Microorganisms (GCM) 10K type strain sequencing project: providing services to taxonomists for standard genome sequencing and annotation.</title>
        <authorList>
            <consortium name="The Broad Institute Genomics Platform"/>
            <consortium name="The Broad Institute Genome Sequencing Center for Infectious Disease"/>
            <person name="Wu L."/>
            <person name="Ma J."/>
        </authorList>
    </citation>
    <scope>NUCLEOTIDE SEQUENCE [LARGE SCALE GENOMIC DNA]</scope>
    <source>
        <strain evidence="3">JCM 19134</strain>
    </source>
</reference>
<gene>
    <name evidence="2" type="ORF">GCM10025791_08260</name>
</gene>
<name>A0AAV3TYY5_9ALTE</name>
<sequence>MKTAPIEGAAEGSAKLLRVSVALLALSIVCFAAILLHLAMTILAFGLFVGHRLLLKKSVEMKIIELACEDCGWASQT</sequence>
<keyword evidence="1" id="KW-0812">Transmembrane</keyword>
<protein>
    <submittedName>
        <fullName evidence="2">Uncharacterized protein</fullName>
    </submittedName>
</protein>
<organism evidence="2 3">
    <name type="scientific">Halioxenophilus aromaticivorans</name>
    <dbReference type="NCBI Taxonomy" id="1306992"/>
    <lineage>
        <taxon>Bacteria</taxon>
        <taxon>Pseudomonadati</taxon>
        <taxon>Pseudomonadota</taxon>
        <taxon>Gammaproteobacteria</taxon>
        <taxon>Alteromonadales</taxon>
        <taxon>Alteromonadaceae</taxon>
        <taxon>Halioxenophilus</taxon>
    </lineage>
</organism>
<comment type="caution">
    <text evidence="2">The sequence shown here is derived from an EMBL/GenBank/DDBJ whole genome shotgun (WGS) entry which is preliminary data.</text>
</comment>
<evidence type="ECO:0000313" key="3">
    <source>
        <dbReference type="Proteomes" id="UP001409585"/>
    </source>
</evidence>
<evidence type="ECO:0000256" key="1">
    <source>
        <dbReference type="SAM" id="Phobius"/>
    </source>
</evidence>
<dbReference type="EMBL" id="BAABLX010000007">
    <property type="protein sequence ID" value="GAA4933858.1"/>
    <property type="molecule type" value="Genomic_DNA"/>
</dbReference>
<feature type="transmembrane region" description="Helical" evidence="1">
    <location>
        <begin position="21"/>
        <end position="49"/>
    </location>
</feature>
<dbReference type="Proteomes" id="UP001409585">
    <property type="component" value="Unassembled WGS sequence"/>
</dbReference>
<proteinExistence type="predicted"/>
<keyword evidence="1" id="KW-0472">Membrane</keyword>
<accession>A0AAV3TYY5</accession>
<keyword evidence="3" id="KW-1185">Reference proteome</keyword>
<keyword evidence="1" id="KW-1133">Transmembrane helix</keyword>
<dbReference type="AlphaFoldDB" id="A0AAV3TYY5"/>
<evidence type="ECO:0000313" key="2">
    <source>
        <dbReference type="EMBL" id="GAA4933858.1"/>
    </source>
</evidence>